<feature type="domain" description="Phosphatidylinositol-specific phospholipase C X" evidence="2">
    <location>
        <begin position="50"/>
        <end position="193"/>
    </location>
</feature>
<keyword evidence="4" id="KW-1185">Reference proteome</keyword>
<evidence type="ECO:0000259" key="2">
    <source>
        <dbReference type="SMART" id="SM00148"/>
    </source>
</evidence>
<dbReference type="Pfam" id="PF00388">
    <property type="entry name" value="PI-PLC-X"/>
    <property type="match status" value="1"/>
</dbReference>
<dbReference type="SMART" id="SM00148">
    <property type="entry name" value="PLCXc"/>
    <property type="match status" value="1"/>
</dbReference>
<evidence type="ECO:0000313" key="3">
    <source>
        <dbReference type="EMBL" id="KAH0534272.1"/>
    </source>
</evidence>
<protein>
    <recommendedName>
        <fullName evidence="2">Phosphatidylinositol-specific phospholipase C X domain-containing protein</fullName>
    </recommendedName>
</protein>
<evidence type="ECO:0000313" key="4">
    <source>
        <dbReference type="Proteomes" id="UP000826195"/>
    </source>
</evidence>
<dbReference type="Proteomes" id="UP000826195">
    <property type="component" value="Unassembled WGS sequence"/>
</dbReference>
<dbReference type="PROSITE" id="PS50007">
    <property type="entry name" value="PIPLC_X_DOMAIN"/>
    <property type="match status" value="1"/>
</dbReference>
<dbReference type="PANTHER" id="PTHR13593:SF113">
    <property type="entry name" value="SI:DKEY-266F7.9"/>
    <property type="match status" value="1"/>
</dbReference>
<dbReference type="InterPro" id="IPR051057">
    <property type="entry name" value="PI-PLC_domain"/>
</dbReference>
<sequence length="326" mass="37749">MYKLLVIFLIVNYELSGVNSCGGGPTRPECDEYEYLPHQDRANILTNLPDTMEIGHCSFTGTHNSMSSITPNPEAQTQEMPLTKQMESGVRVFDIGVRTLFDYFALYSGSTSLHWIFMDVIHLINKFLAKHPREFIILILRQEYMSPLDDLHPQNCDILAKYLTENIGWRLTRNWTLADTLDKVRGKILLATNDISFISCLFELFSRCSYFKDKDSSGYDSSMSVIDNKFIRYLRFIAKSLNQEYTCYIYDLSIYDKSRYFSTQAKYGGYDFNNECVEPLNHKVNRLYPGSEPKTLTIIIVDFVTQELIDHVHEMNEVHVKSYLTG</sequence>
<dbReference type="EMBL" id="JAHXZJ010002982">
    <property type="protein sequence ID" value="KAH0534272.1"/>
    <property type="molecule type" value="Genomic_DNA"/>
</dbReference>
<dbReference type="GO" id="GO:0006629">
    <property type="term" value="P:lipid metabolic process"/>
    <property type="evidence" value="ECO:0007669"/>
    <property type="project" value="InterPro"/>
</dbReference>
<dbReference type="InterPro" id="IPR000909">
    <property type="entry name" value="PLipase_C_PInositol-sp_X_dom"/>
</dbReference>
<evidence type="ECO:0000256" key="1">
    <source>
        <dbReference type="SAM" id="SignalP"/>
    </source>
</evidence>
<keyword evidence="1" id="KW-0732">Signal</keyword>
<organism evidence="3 4">
    <name type="scientific">Cotesia glomerata</name>
    <name type="common">Lepidopteran parasitic wasp</name>
    <name type="synonym">Apanteles glomeratus</name>
    <dbReference type="NCBI Taxonomy" id="32391"/>
    <lineage>
        <taxon>Eukaryota</taxon>
        <taxon>Metazoa</taxon>
        <taxon>Ecdysozoa</taxon>
        <taxon>Arthropoda</taxon>
        <taxon>Hexapoda</taxon>
        <taxon>Insecta</taxon>
        <taxon>Pterygota</taxon>
        <taxon>Neoptera</taxon>
        <taxon>Endopterygota</taxon>
        <taxon>Hymenoptera</taxon>
        <taxon>Apocrita</taxon>
        <taxon>Ichneumonoidea</taxon>
        <taxon>Braconidae</taxon>
        <taxon>Microgastrinae</taxon>
        <taxon>Cotesia</taxon>
    </lineage>
</organism>
<accession>A0AAV7HUW7</accession>
<feature type="signal peptide" evidence="1">
    <location>
        <begin position="1"/>
        <end position="20"/>
    </location>
</feature>
<dbReference type="InterPro" id="IPR017946">
    <property type="entry name" value="PLC-like_Pdiesterase_TIM-brl"/>
</dbReference>
<name>A0AAV7HUW7_COTGL</name>
<dbReference type="GO" id="GO:0008081">
    <property type="term" value="F:phosphoric diester hydrolase activity"/>
    <property type="evidence" value="ECO:0007669"/>
    <property type="project" value="InterPro"/>
</dbReference>
<dbReference type="AlphaFoldDB" id="A0AAV7HUW7"/>
<comment type="caution">
    <text evidence="3">The sequence shown here is derived from an EMBL/GenBank/DDBJ whole genome shotgun (WGS) entry which is preliminary data.</text>
</comment>
<dbReference type="PANTHER" id="PTHR13593">
    <property type="match status" value="1"/>
</dbReference>
<feature type="chain" id="PRO_5044000827" description="Phosphatidylinositol-specific phospholipase C X domain-containing protein" evidence="1">
    <location>
        <begin position="21"/>
        <end position="326"/>
    </location>
</feature>
<dbReference type="Gene3D" id="3.20.20.190">
    <property type="entry name" value="Phosphatidylinositol (PI) phosphodiesterase"/>
    <property type="match status" value="1"/>
</dbReference>
<dbReference type="SUPFAM" id="SSF51695">
    <property type="entry name" value="PLC-like phosphodiesterases"/>
    <property type="match status" value="1"/>
</dbReference>
<gene>
    <name evidence="3" type="ORF">KQX54_002409</name>
</gene>
<reference evidence="3 4" key="1">
    <citation type="journal article" date="2021" name="J. Hered.">
        <title>A chromosome-level genome assembly of the parasitoid wasp, Cotesia glomerata (Hymenoptera: Braconidae).</title>
        <authorList>
            <person name="Pinto B.J."/>
            <person name="Weis J.J."/>
            <person name="Gamble T."/>
            <person name="Ode P.J."/>
            <person name="Paul R."/>
            <person name="Zaspel J.M."/>
        </authorList>
    </citation>
    <scope>NUCLEOTIDE SEQUENCE [LARGE SCALE GENOMIC DNA]</scope>
    <source>
        <strain evidence="3">CgM1</strain>
    </source>
</reference>
<proteinExistence type="predicted"/>